<keyword evidence="4" id="KW-1185">Reference proteome</keyword>
<dbReference type="Proteomes" id="UP000014760">
    <property type="component" value="Unassembled WGS sequence"/>
</dbReference>
<evidence type="ECO:0000313" key="2">
    <source>
        <dbReference type="EMBL" id="ELT99622.1"/>
    </source>
</evidence>
<dbReference type="AlphaFoldDB" id="R7U164"/>
<proteinExistence type="predicted"/>
<reference evidence="4" key="1">
    <citation type="submission" date="2012-12" db="EMBL/GenBank/DDBJ databases">
        <authorList>
            <person name="Hellsten U."/>
            <person name="Grimwood J."/>
            <person name="Chapman J.A."/>
            <person name="Shapiro H."/>
            <person name="Aerts A."/>
            <person name="Otillar R.P."/>
            <person name="Terry A.Y."/>
            <person name="Boore J.L."/>
            <person name="Simakov O."/>
            <person name="Marletaz F."/>
            <person name="Cho S.-J."/>
            <person name="Edsinger-Gonzales E."/>
            <person name="Havlak P."/>
            <person name="Kuo D.-H."/>
            <person name="Larsson T."/>
            <person name="Lv J."/>
            <person name="Arendt D."/>
            <person name="Savage R."/>
            <person name="Osoegawa K."/>
            <person name="de Jong P."/>
            <person name="Lindberg D.R."/>
            <person name="Seaver E.C."/>
            <person name="Weisblat D.A."/>
            <person name="Putnam N.H."/>
            <person name="Grigoriev I.V."/>
            <person name="Rokhsar D.S."/>
        </authorList>
    </citation>
    <scope>NUCLEOTIDE SEQUENCE</scope>
    <source>
        <strain evidence="4">I ESC-2004</strain>
    </source>
</reference>
<gene>
    <name evidence="2" type="ORF">CAPTEDRAFT_186569</name>
</gene>
<evidence type="ECO:0000256" key="1">
    <source>
        <dbReference type="SAM" id="MobiDB-lite"/>
    </source>
</evidence>
<reference evidence="2 4" key="2">
    <citation type="journal article" date="2013" name="Nature">
        <title>Insights into bilaterian evolution from three spiralian genomes.</title>
        <authorList>
            <person name="Simakov O."/>
            <person name="Marletaz F."/>
            <person name="Cho S.J."/>
            <person name="Edsinger-Gonzales E."/>
            <person name="Havlak P."/>
            <person name="Hellsten U."/>
            <person name="Kuo D.H."/>
            <person name="Larsson T."/>
            <person name="Lv J."/>
            <person name="Arendt D."/>
            <person name="Savage R."/>
            <person name="Osoegawa K."/>
            <person name="de Jong P."/>
            <person name="Grimwood J."/>
            <person name="Chapman J.A."/>
            <person name="Shapiro H."/>
            <person name="Aerts A."/>
            <person name="Otillar R.P."/>
            <person name="Terry A.Y."/>
            <person name="Boore J.L."/>
            <person name="Grigoriev I.V."/>
            <person name="Lindberg D.R."/>
            <person name="Seaver E.C."/>
            <person name="Weisblat D.A."/>
            <person name="Putnam N.H."/>
            <person name="Rokhsar D.S."/>
        </authorList>
    </citation>
    <scope>NUCLEOTIDE SEQUENCE</scope>
    <source>
        <strain evidence="2 4">I ESC-2004</strain>
    </source>
</reference>
<evidence type="ECO:0000313" key="3">
    <source>
        <dbReference type="EnsemblMetazoa" id="CapteP186569"/>
    </source>
</evidence>
<dbReference type="EMBL" id="AMQN01009980">
    <property type="status" value="NOT_ANNOTATED_CDS"/>
    <property type="molecule type" value="Genomic_DNA"/>
</dbReference>
<dbReference type="EMBL" id="KB306710">
    <property type="protein sequence ID" value="ELT99622.1"/>
    <property type="molecule type" value="Genomic_DNA"/>
</dbReference>
<sequence>MHERRPGQRALTPLPSFSDMSNRFSSAEKGRNVNPENAICFQLVMVDMNPHAQFELIPNSQTHEHNQQASKRRVSQVAQLLDNITGYQSVNVGHFSKKSQPWGYRWEENKKLGRVEANHLQRDAASRLAGAENGSANGELSRGPYYDVGEIYTHDALLSADNWRRVLGLSLSAAEAGVGGDPHQIVSSNIIIINNNNNNNSDLNSASNLAGLYTSRTDHCLIGICRAIGLVPQGRAAVSCLQPQSP</sequence>
<accession>R7U164</accession>
<dbReference type="EnsemblMetazoa" id="CapteT186569">
    <property type="protein sequence ID" value="CapteP186569"/>
    <property type="gene ID" value="CapteG186569"/>
</dbReference>
<organism evidence="2">
    <name type="scientific">Capitella teleta</name>
    <name type="common">Polychaete worm</name>
    <dbReference type="NCBI Taxonomy" id="283909"/>
    <lineage>
        <taxon>Eukaryota</taxon>
        <taxon>Metazoa</taxon>
        <taxon>Spiralia</taxon>
        <taxon>Lophotrochozoa</taxon>
        <taxon>Annelida</taxon>
        <taxon>Polychaeta</taxon>
        <taxon>Sedentaria</taxon>
        <taxon>Scolecida</taxon>
        <taxon>Capitellidae</taxon>
        <taxon>Capitella</taxon>
    </lineage>
</organism>
<reference evidence="3" key="3">
    <citation type="submission" date="2015-06" db="UniProtKB">
        <authorList>
            <consortium name="EnsemblMetazoa"/>
        </authorList>
    </citation>
    <scope>IDENTIFICATION</scope>
</reference>
<protein>
    <submittedName>
        <fullName evidence="2 3">Uncharacterized protein</fullName>
    </submittedName>
</protein>
<dbReference type="HOGENOM" id="CLU_1129995_0_0_1"/>
<evidence type="ECO:0000313" key="4">
    <source>
        <dbReference type="Proteomes" id="UP000014760"/>
    </source>
</evidence>
<name>R7U164_CAPTE</name>
<feature type="region of interest" description="Disordered" evidence="1">
    <location>
        <begin position="1"/>
        <end position="30"/>
    </location>
</feature>